<dbReference type="EMBL" id="JAXAFJ010000002">
    <property type="protein sequence ID" value="MDX6805547.1"/>
    <property type="molecule type" value="Genomic_DNA"/>
</dbReference>
<dbReference type="Pfam" id="PF07331">
    <property type="entry name" value="TctB"/>
    <property type="match status" value="1"/>
</dbReference>
<keyword evidence="1" id="KW-1133">Transmembrane helix</keyword>
<evidence type="ECO:0000313" key="3">
    <source>
        <dbReference type="EMBL" id="MDX6805547.1"/>
    </source>
</evidence>
<evidence type="ECO:0000313" key="4">
    <source>
        <dbReference type="Proteomes" id="UP001274321"/>
    </source>
</evidence>
<dbReference type="RefSeq" id="WP_319843657.1">
    <property type="nucleotide sequence ID" value="NZ_JAXAFJ010000002.1"/>
</dbReference>
<feature type="transmembrane region" description="Helical" evidence="1">
    <location>
        <begin position="40"/>
        <end position="61"/>
    </location>
</feature>
<sequence length="150" mass="15832">MVVNRKDLLAGLIFIGLGGLFAIGSLDLPLGTAFRMGPGYFPLVLSVGLMLIGAILAVRAINKESSPLGGVPWRALIFILPATIIFGFGVRGLGLVPAVFIVAFSSAFASRQTGPVFAFMLAVGLTVFCSLVFVYALGLPIQLFGPWVRF</sequence>
<reference evidence="3 4" key="1">
    <citation type="submission" date="2023-11" db="EMBL/GenBank/DDBJ databases">
        <authorList>
            <person name="Bao R."/>
        </authorList>
    </citation>
    <scope>NUCLEOTIDE SEQUENCE [LARGE SCALE GENOMIC DNA]</scope>
    <source>
        <strain evidence="3 4">PJ23</strain>
    </source>
</reference>
<evidence type="ECO:0000259" key="2">
    <source>
        <dbReference type="Pfam" id="PF07331"/>
    </source>
</evidence>
<evidence type="ECO:0000256" key="1">
    <source>
        <dbReference type="SAM" id="Phobius"/>
    </source>
</evidence>
<keyword evidence="1" id="KW-0812">Transmembrane</keyword>
<protein>
    <submittedName>
        <fullName evidence="3">Tripartite tricarboxylate transporter TctB family protein</fullName>
    </submittedName>
</protein>
<dbReference type="InterPro" id="IPR009936">
    <property type="entry name" value="DUF1468"/>
</dbReference>
<feature type="transmembrane region" description="Helical" evidence="1">
    <location>
        <begin position="7"/>
        <end position="28"/>
    </location>
</feature>
<name>A0ABU4RL51_9HYPH</name>
<keyword evidence="1" id="KW-0472">Membrane</keyword>
<feature type="transmembrane region" description="Helical" evidence="1">
    <location>
        <begin position="73"/>
        <end position="104"/>
    </location>
</feature>
<proteinExistence type="predicted"/>
<organism evidence="3 4">
    <name type="scientific">Terrihabitans rhizophilus</name>
    <dbReference type="NCBI Taxonomy" id="3092662"/>
    <lineage>
        <taxon>Bacteria</taxon>
        <taxon>Pseudomonadati</taxon>
        <taxon>Pseudomonadota</taxon>
        <taxon>Alphaproteobacteria</taxon>
        <taxon>Hyphomicrobiales</taxon>
        <taxon>Terrihabitans</taxon>
    </lineage>
</organism>
<comment type="caution">
    <text evidence="3">The sequence shown here is derived from an EMBL/GenBank/DDBJ whole genome shotgun (WGS) entry which is preliminary data.</text>
</comment>
<feature type="domain" description="DUF1468" evidence="2">
    <location>
        <begin position="9"/>
        <end position="140"/>
    </location>
</feature>
<accession>A0ABU4RL51</accession>
<keyword evidence="4" id="KW-1185">Reference proteome</keyword>
<dbReference type="Proteomes" id="UP001274321">
    <property type="component" value="Unassembled WGS sequence"/>
</dbReference>
<gene>
    <name evidence="3" type="ORF">SCD90_05685</name>
</gene>
<feature type="transmembrane region" description="Helical" evidence="1">
    <location>
        <begin position="116"/>
        <end position="139"/>
    </location>
</feature>